<evidence type="ECO:0000313" key="2">
    <source>
        <dbReference type="Proteomes" id="UP000254712"/>
    </source>
</evidence>
<dbReference type="Proteomes" id="UP000254712">
    <property type="component" value="Unassembled WGS sequence"/>
</dbReference>
<organism evidence="1 2">
    <name type="scientific">Salmonella enterica I</name>
    <dbReference type="NCBI Taxonomy" id="59201"/>
    <lineage>
        <taxon>Bacteria</taxon>
        <taxon>Pseudomonadati</taxon>
        <taxon>Pseudomonadota</taxon>
        <taxon>Gammaproteobacteria</taxon>
        <taxon>Enterobacterales</taxon>
        <taxon>Enterobacteriaceae</taxon>
        <taxon>Salmonella</taxon>
    </lineage>
</organism>
<name>A0A379WWH0_SALET</name>
<gene>
    <name evidence="1" type="ORF">NCTC8261_04516</name>
</gene>
<accession>A0A379WWH0</accession>
<protein>
    <submittedName>
        <fullName evidence="1">Uncharacterized protein</fullName>
    </submittedName>
</protein>
<proteinExistence type="predicted"/>
<evidence type="ECO:0000313" key="1">
    <source>
        <dbReference type="EMBL" id="SUH38194.1"/>
    </source>
</evidence>
<sequence>MSQNGLRFTLDVDGLTPTATAVVGFPSSGINSSTGASWNQNERLKHQMKHLMIALNQAMFEKR</sequence>
<dbReference type="AlphaFoldDB" id="A0A379WWH0"/>
<dbReference type="EMBL" id="UGXT01000002">
    <property type="protein sequence ID" value="SUH38194.1"/>
    <property type="molecule type" value="Genomic_DNA"/>
</dbReference>
<reference evidence="1 2" key="1">
    <citation type="submission" date="2018-06" db="EMBL/GenBank/DDBJ databases">
        <authorList>
            <consortium name="Pathogen Informatics"/>
            <person name="Doyle S."/>
        </authorList>
    </citation>
    <scope>NUCLEOTIDE SEQUENCE [LARGE SCALE GENOMIC DNA]</scope>
    <source>
        <strain evidence="1 2">NCTC8261</strain>
    </source>
</reference>